<dbReference type="GO" id="GO:0016791">
    <property type="term" value="F:phosphatase activity"/>
    <property type="evidence" value="ECO:0007669"/>
    <property type="project" value="InterPro"/>
</dbReference>
<dbReference type="GO" id="GO:0005737">
    <property type="term" value="C:cytoplasm"/>
    <property type="evidence" value="ECO:0007669"/>
    <property type="project" value="UniProtKB-SubCell"/>
</dbReference>
<evidence type="ECO:0000256" key="10">
    <source>
        <dbReference type="PIRSR" id="PIRSR004682-4"/>
    </source>
</evidence>
<keyword evidence="4 7" id="KW-0378">Hydrolase</keyword>
<dbReference type="InterPro" id="IPR006543">
    <property type="entry name" value="Histidinol-phos"/>
</dbReference>
<dbReference type="NCBIfam" id="TIGR01656">
    <property type="entry name" value="Histidinol-ppas"/>
    <property type="match status" value="1"/>
</dbReference>
<comment type="caution">
    <text evidence="11">The sequence shown here is derived from an EMBL/GenBank/DDBJ whole genome shotgun (WGS) entry which is preliminary data.</text>
</comment>
<feature type="binding site" evidence="10">
    <location>
        <position position="108"/>
    </location>
    <ligand>
        <name>Zn(2+)</name>
        <dbReference type="ChEBI" id="CHEBI:29105"/>
    </ligand>
</feature>
<comment type="subcellular location">
    <subcellularLocation>
        <location evidence="1 7">Cytoplasm</location>
    </subcellularLocation>
</comment>
<evidence type="ECO:0000313" key="11">
    <source>
        <dbReference type="EMBL" id="RBP40003.1"/>
    </source>
</evidence>
<evidence type="ECO:0000256" key="1">
    <source>
        <dbReference type="ARBA" id="ARBA00004496"/>
    </source>
</evidence>
<dbReference type="CDD" id="cd07503">
    <property type="entry name" value="HAD_HisB-N"/>
    <property type="match status" value="1"/>
</dbReference>
<gene>
    <name evidence="11" type="ORF">DFR37_10498</name>
</gene>
<dbReference type="OrthoDB" id="9781367at2"/>
<dbReference type="NCBIfam" id="TIGR01662">
    <property type="entry name" value="HAD-SF-IIIA"/>
    <property type="match status" value="1"/>
</dbReference>
<dbReference type="AlphaFoldDB" id="A0A366HCC5"/>
<dbReference type="RefSeq" id="WP_113932973.1">
    <property type="nucleotide sequence ID" value="NZ_JACCEU010000005.1"/>
</dbReference>
<evidence type="ECO:0000256" key="7">
    <source>
        <dbReference type="PIRNR" id="PIRNR004682"/>
    </source>
</evidence>
<organism evidence="11 12">
    <name type="scientific">Eoetvoesiella caeni</name>
    <dbReference type="NCBI Taxonomy" id="645616"/>
    <lineage>
        <taxon>Bacteria</taxon>
        <taxon>Pseudomonadati</taxon>
        <taxon>Pseudomonadota</taxon>
        <taxon>Betaproteobacteria</taxon>
        <taxon>Burkholderiales</taxon>
        <taxon>Alcaligenaceae</taxon>
        <taxon>Eoetvoesiella</taxon>
    </lineage>
</organism>
<accession>A0A366HCC5</accession>
<dbReference type="PANTHER" id="PTHR42891:SF1">
    <property type="entry name" value="D-GLYCERO-BETA-D-MANNO-HEPTOSE-1,7-BISPHOSPHATE 7-PHOSPHATASE"/>
    <property type="match status" value="1"/>
</dbReference>
<reference evidence="11 12" key="1">
    <citation type="submission" date="2018-06" db="EMBL/GenBank/DDBJ databases">
        <title>Genomic Encyclopedia of Type Strains, Phase IV (KMG-IV): sequencing the most valuable type-strain genomes for metagenomic binning, comparative biology and taxonomic classification.</title>
        <authorList>
            <person name="Goeker M."/>
        </authorList>
    </citation>
    <scope>NUCLEOTIDE SEQUENCE [LARGE SCALE GENOMIC DNA]</scope>
    <source>
        <strain evidence="11 12">DSM 25520</strain>
    </source>
</reference>
<feature type="site" description="Contributes to substrate recognition" evidence="9">
    <location>
        <position position="110"/>
    </location>
</feature>
<dbReference type="PIRSF" id="PIRSF004682">
    <property type="entry name" value="GmhB"/>
    <property type="match status" value="1"/>
</dbReference>
<feature type="binding site" evidence="10">
    <location>
        <position position="91"/>
    </location>
    <ligand>
        <name>Zn(2+)</name>
        <dbReference type="ChEBI" id="CHEBI:29105"/>
    </ligand>
</feature>
<evidence type="ECO:0000256" key="5">
    <source>
        <dbReference type="ARBA" id="ARBA00023277"/>
    </source>
</evidence>
<evidence type="ECO:0000256" key="8">
    <source>
        <dbReference type="PIRSR" id="PIRSR004682-1"/>
    </source>
</evidence>
<dbReference type="Pfam" id="PF13242">
    <property type="entry name" value="Hydrolase_like"/>
    <property type="match status" value="1"/>
</dbReference>
<dbReference type="InterPro" id="IPR006549">
    <property type="entry name" value="HAD-SF_hydro_IIIA"/>
</dbReference>
<proteinExistence type="inferred from homology"/>
<evidence type="ECO:0000256" key="6">
    <source>
        <dbReference type="ARBA" id="ARBA00031828"/>
    </source>
</evidence>
<dbReference type="SUPFAM" id="SSF56784">
    <property type="entry name" value="HAD-like"/>
    <property type="match status" value="1"/>
</dbReference>
<feature type="binding site" evidence="10">
    <location>
        <position position="135"/>
    </location>
    <ligand>
        <name>Mg(2+)</name>
        <dbReference type="ChEBI" id="CHEBI:18420"/>
    </ligand>
</feature>
<feature type="site" description="Stabilizes the phosphoryl group" evidence="9">
    <location>
        <position position="52"/>
    </location>
</feature>
<evidence type="ECO:0000256" key="4">
    <source>
        <dbReference type="ARBA" id="ARBA00022801"/>
    </source>
</evidence>
<evidence type="ECO:0000313" key="12">
    <source>
        <dbReference type="Proteomes" id="UP000253628"/>
    </source>
</evidence>
<dbReference type="EC" id="3.1.3.-" evidence="7"/>
<dbReference type="InterPro" id="IPR004446">
    <property type="entry name" value="Heptose_bisP_phosphatase"/>
</dbReference>
<dbReference type="GO" id="GO:0005975">
    <property type="term" value="P:carbohydrate metabolic process"/>
    <property type="evidence" value="ECO:0007669"/>
    <property type="project" value="InterPro"/>
</dbReference>
<keyword evidence="5 7" id="KW-0119">Carbohydrate metabolism</keyword>
<dbReference type="GO" id="GO:0046872">
    <property type="term" value="F:metal ion binding"/>
    <property type="evidence" value="ECO:0007669"/>
    <property type="project" value="UniProtKB-KW"/>
</dbReference>
<evidence type="ECO:0000256" key="9">
    <source>
        <dbReference type="PIRSR" id="PIRSR004682-3"/>
    </source>
</evidence>
<dbReference type="InterPro" id="IPR036412">
    <property type="entry name" value="HAD-like_sf"/>
</dbReference>
<feature type="binding site" evidence="10">
    <location>
        <position position="12"/>
    </location>
    <ligand>
        <name>Mg(2+)</name>
        <dbReference type="ChEBI" id="CHEBI:18420"/>
    </ligand>
</feature>
<dbReference type="InterPro" id="IPR023214">
    <property type="entry name" value="HAD_sf"/>
</dbReference>
<keyword evidence="2 7" id="KW-0963">Cytoplasm</keyword>
<feature type="active site" description="Proton donor" evidence="8">
    <location>
        <position position="12"/>
    </location>
</feature>
<feature type="binding site" evidence="10">
    <location>
        <position position="93"/>
    </location>
    <ligand>
        <name>Zn(2+)</name>
        <dbReference type="ChEBI" id="CHEBI:29105"/>
    </ligand>
</feature>
<evidence type="ECO:0000256" key="2">
    <source>
        <dbReference type="ARBA" id="ARBA00022490"/>
    </source>
</evidence>
<comment type="similarity">
    <text evidence="7">Belongs to the gmhB family.</text>
</comment>
<name>A0A366HCC5_9BURK</name>
<keyword evidence="10" id="KW-0862">Zinc</keyword>
<keyword evidence="10" id="KW-0460">Magnesium</keyword>
<feature type="site" description="Contributes to substrate recognition" evidence="9">
    <location>
        <position position="109"/>
    </location>
</feature>
<dbReference type="PANTHER" id="PTHR42891">
    <property type="entry name" value="D-GLYCERO-BETA-D-MANNO-HEPTOSE-1,7-BISPHOSPHATE 7-PHOSPHATASE"/>
    <property type="match status" value="1"/>
</dbReference>
<dbReference type="EMBL" id="QNRQ01000004">
    <property type="protein sequence ID" value="RBP40003.1"/>
    <property type="molecule type" value="Genomic_DNA"/>
</dbReference>
<feature type="binding site" evidence="10">
    <location>
        <position position="10"/>
    </location>
    <ligand>
        <name>Mg(2+)</name>
        <dbReference type="ChEBI" id="CHEBI:18420"/>
    </ligand>
</feature>
<protein>
    <recommendedName>
        <fullName evidence="6 7">D,D-heptose 1,7-bisphosphate phosphatase</fullName>
        <ecNumber evidence="7">3.1.3.-</ecNumber>
    </recommendedName>
</protein>
<dbReference type="Gene3D" id="3.40.50.1000">
    <property type="entry name" value="HAD superfamily/HAD-like"/>
    <property type="match status" value="1"/>
</dbReference>
<sequence length="194" mass="21525">MALTPAIFLDKDGTVLRDVPYNVDPEKMIFAPGAEQGLARLAQLRLPLIVITNQPGIALGKFGFDELYGMRTRLSRMFETVGATLSGFYFCPHHPDGTLLAYAHSCACRKPAPGLLITAAERHQLDLHRSWLIGDIVNDIEAGRRAGCRTVLVDNGNETEWLMNEWRVSDYCVPDLNAASKLVARQFMPETVLP</sequence>
<comment type="cofactor">
    <cofactor evidence="10">
        <name>Mg(2+)</name>
        <dbReference type="ChEBI" id="CHEBI:18420"/>
    </cofactor>
</comment>
<feature type="active site" description="Nucleophile" evidence="8">
    <location>
        <position position="10"/>
    </location>
</feature>
<evidence type="ECO:0000256" key="3">
    <source>
        <dbReference type="ARBA" id="ARBA00022723"/>
    </source>
</evidence>
<keyword evidence="12" id="KW-1185">Reference proteome</keyword>
<feature type="binding site" evidence="10">
    <location>
        <position position="106"/>
    </location>
    <ligand>
        <name>Zn(2+)</name>
        <dbReference type="ChEBI" id="CHEBI:29105"/>
    </ligand>
</feature>
<keyword evidence="3 10" id="KW-0479">Metal-binding</keyword>
<comment type="cofactor">
    <cofactor evidence="10">
        <name>Zn(2+)</name>
        <dbReference type="ChEBI" id="CHEBI:29105"/>
    </cofactor>
</comment>
<dbReference type="Proteomes" id="UP000253628">
    <property type="component" value="Unassembled WGS sequence"/>
</dbReference>